<dbReference type="EMBL" id="BAABAT010000010">
    <property type="protein sequence ID" value="GAA4250768.1"/>
    <property type="molecule type" value="Genomic_DNA"/>
</dbReference>
<dbReference type="RefSeq" id="WP_345128679.1">
    <property type="nucleotide sequence ID" value="NZ_BAABAT010000010.1"/>
</dbReference>
<organism evidence="1 2">
    <name type="scientific">Dactylosporangium darangshiense</name>
    <dbReference type="NCBI Taxonomy" id="579108"/>
    <lineage>
        <taxon>Bacteria</taxon>
        <taxon>Bacillati</taxon>
        <taxon>Actinomycetota</taxon>
        <taxon>Actinomycetes</taxon>
        <taxon>Micromonosporales</taxon>
        <taxon>Micromonosporaceae</taxon>
        <taxon>Dactylosporangium</taxon>
    </lineage>
</organism>
<dbReference type="Proteomes" id="UP001500620">
    <property type="component" value="Unassembled WGS sequence"/>
</dbReference>
<gene>
    <name evidence="1" type="ORF">GCM10022255_040780</name>
</gene>
<reference evidence="2" key="1">
    <citation type="journal article" date="2019" name="Int. J. Syst. Evol. Microbiol.">
        <title>The Global Catalogue of Microorganisms (GCM) 10K type strain sequencing project: providing services to taxonomists for standard genome sequencing and annotation.</title>
        <authorList>
            <consortium name="The Broad Institute Genomics Platform"/>
            <consortium name="The Broad Institute Genome Sequencing Center for Infectious Disease"/>
            <person name="Wu L."/>
            <person name="Ma J."/>
        </authorList>
    </citation>
    <scope>NUCLEOTIDE SEQUENCE [LARGE SCALE GENOMIC DNA]</scope>
    <source>
        <strain evidence="2">JCM 17441</strain>
    </source>
</reference>
<accession>A0ABP8D9S1</accession>
<keyword evidence="2" id="KW-1185">Reference proteome</keyword>
<evidence type="ECO:0000313" key="2">
    <source>
        <dbReference type="Proteomes" id="UP001500620"/>
    </source>
</evidence>
<name>A0ABP8D9S1_9ACTN</name>
<proteinExistence type="predicted"/>
<sequence>MTVDVVMPSAFTVDDLWRVPAALARRAGRAASDAQRALTAILERTEVPVVLRDDGRLTFFPHDPADVAAVRAAQYAARAVHAHLFALIRTAHAP</sequence>
<evidence type="ECO:0000313" key="1">
    <source>
        <dbReference type="EMBL" id="GAA4250768.1"/>
    </source>
</evidence>
<protein>
    <submittedName>
        <fullName evidence="1">Uncharacterized protein</fullName>
    </submittedName>
</protein>
<comment type="caution">
    <text evidence="1">The sequence shown here is derived from an EMBL/GenBank/DDBJ whole genome shotgun (WGS) entry which is preliminary data.</text>
</comment>